<dbReference type="Proteomes" id="UP001205105">
    <property type="component" value="Unassembled WGS sequence"/>
</dbReference>
<dbReference type="AlphaFoldDB" id="A0AAD5DER9"/>
<protein>
    <submittedName>
        <fullName evidence="1">Uncharacterized protein</fullName>
    </submittedName>
</protein>
<gene>
    <name evidence="1" type="ORF">COHA_009852</name>
</gene>
<comment type="caution">
    <text evidence="1">The sequence shown here is derived from an EMBL/GenBank/DDBJ whole genome shotgun (WGS) entry which is preliminary data.</text>
</comment>
<sequence length="332" mass="35359">MPGQPLYGITIRYYARLLCDVPPGCSALLICSWTATTGKVTNHTAEIPKGLTNVTRVAFDDVAPIPGRNQALARGYVTSRVGGALANTCCTWHWDGTGTAWKVTKITGVGNINELVAASPTTAWATSSKRVGEAGKDLLRWDGTAWVQQRLGKAGESIQLLKAVPPGAVGSSPAMKALGTTDTYPGSFSSFGASGPNFALVWEEQPSNNPNLTAVHLQQLNGAKWTTVMKVNMQRVPGADWWEDASPQLGLSVASPTRALVTITHLVPATGKTATVVTHTWNGAKWAQQANATFTKPKGMAWWQELQALNSGSALRTVSDYLATAGGMWRLE</sequence>
<proteinExistence type="predicted"/>
<name>A0AAD5DER9_9CHLO</name>
<reference evidence="1" key="1">
    <citation type="submission" date="2020-11" db="EMBL/GenBank/DDBJ databases">
        <title>Chlorella ohadii genome sequencing and assembly.</title>
        <authorList>
            <person name="Murik O."/>
            <person name="Treves H."/>
            <person name="Kedem I."/>
            <person name="Shotland Y."/>
            <person name="Kaplan A."/>
        </authorList>
    </citation>
    <scope>NUCLEOTIDE SEQUENCE</scope>
    <source>
        <strain evidence="1">1</strain>
    </source>
</reference>
<keyword evidence="2" id="KW-1185">Reference proteome</keyword>
<evidence type="ECO:0000313" key="1">
    <source>
        <dbReference type="EMBL" id="KAI7836262.1"/>
    </source>
</evidence>
<organism evidence="1 2">
    <name type="scientific">Chlorella ohadii</name>
    <dbReference type="NCBI Taxonomy" id="2649997"/>
    <lineage>
        <taxon>Eukaryota</taxon>
        <taxon>Viridiplantae</taxon>
        <taxon>Chlorophyta</taxon>
        <taxon>core chlorophytes</taxon>
        <taxon>Trebouxiophyceae</taxon>
        <taxon>Chlorellales</taxon>
        <taxon>Chlorellaceae</taxon>
        <taxon>Chlorella clade</taxon>
        <taxon>Chlorella</taxon>
    </lineage>
</organism>
<accession>A0AAD5DER9</accession>
<dbReference type="EMBL" id="JADXDR010000196">
    <property type="protein sequence ID" value="KAI7836262.1"/>
    <property type="molecule type" value="Genomic_DNA"/>
</dbReference>
<evidence type="ECO:0000313" key="2">
    <source>
        <dbReference type="Proteomes" id="UP001205105"/>
    </source>
</evidence>